<protein>
    <submittedName>
        <fullName evidence="2">Uncharacterized protein</fullName>
    </submittedName>
</protein>
<dbReference type="AlphaFoldDB" id="A0A1V3KWJ0"/>
<feature type="transmembrane region" description="Helical" evidence="1">
    <location>
        <begin position="20"/>
        <end position="39"/>
    </location>
</feature>
<evidence type="ECO:0000256" key="1">
    <source>
        <dbReference type="SAM" id="Phobius"/>
    </source>
</evidence>
<keyword evidence="1" id="KW-1133">Transmembrane helix</keyword>
<name>A0A1V3KWJ0_9PAST</name>
<reference evidence="2 3" key="1">
    <citation type="submission" date="2016-10" db="EMBL/GenBank/DDBJ databases">
        <title>Rodentibacter gen. nov. and new species.</title>
        <authorList>
            <person name="Christensen H."/>
        </authorList>
    </citation>
    <scope>NUCLEOTIDE SEQUENCE [LARGE SCALE GENOMIC DNA]</scope>
    <source>
        <strain evidence="2 3">Ac81</strain>
    </source>
</reference>
<dbReference type="InterPro" id="IPR046547">
    <property type="entry name" value="DUF6803"/>
</dbReference>
<proteinExistence type="predicted"/>
<sequence length="106" mass="12067">MELKVIHKNLVDSAKIKLHAVDLVIFLFVSHFAMIFGMADPISAGYQPTTPAMTHSMQMDAKQMTEMHNQMMTGEITPEEMMKMHQEMNPNMNMPNTQGGHSEHHK</sequence>
<organism evidence="2 3">
    <name type="scientific">Rodentibacter ratti</name>
    <dbReference type="NCBI Taxonomy" id="1906745"/>
    <lineage>
        <taxon>Bacteria</taxon>
        <taxon>Pseudomonadati</taxon>
        <taxon>Pseudomonadota</taxon>
        <taxon>Gammaproteobacteria</taxon>
        <taxon>Pasteurellales</taxon>
        <taxon>Pasteurellaceae</taxon>
        <taxon>Rodentibacter</taxon>
    </lineage>
</organism>
<dbReference type="Pfam" id="PF20617">
    <property type="entry name" value="DUF6803"/>
    <property type="match status" value="1"/>
</dbReference>
<accession>A0A1V3KWJ0</accession>
<evidence type="ECO:0000313" key="2">
    <source>
        <dbReference type="EMBL" id="OOF82052.1"/>
    </source>
</evidence>
<keyword evidence="1" id="KW-0812">Transmembrane</keyword>
<dbReference type="RefSeq" id="WP_077496894.1">
    <property type="nucleotide sequence ID" value="NZ_MLAG01000036.1"/>
</dbReference>
<keyword evidence="3" id="KW-1185">Reference proteome</keyword>
<dbReference type="Proteomes" id="UP000188573">
    <property type="component" value="Unassembled WGS sequence"/>
</dbReference>
<dbReference type="EMBL" id="MLAG01000036">
    <property type="protein sequence ID" value="OOF82052.1"/>
    <property type="molecule type" value="Genomic_DNA"/>
</dbReference>
<keyword evidence="1" id="KW-0472">Membrane</keyword>
<comment type="caution">
    <text evidence="2">The sequence shown here is derived from an EMBL/GenBank/DDBJ whole genome shotgun (WGS) entry which is preliminary data.</text>
</comment>
<gene>
    <name evidence="2" type="ORF">BKG92_07290</name>
</gene>
<evidence type="ECO:0000313" key="3">
    <source>
        <dbReference type="Proteomes" id="UP000188573"/>
    </source>
</evidence>